<organism evidence="1 2">
    <name type="scientific">Jaapia argillacea MUCL 33604</name>
    <dbReference type="NCBI Taxonomy" id="933084"/>
    <lineage>
        <taxon>Eukaryota</taxon>
        <taxon>Fungi</taxon>
        <taxon>Dikarya</taxon>
        <taxon>Basidiomycota</taxon>
        <taxon>Agaricomycotina</taxon>
        <taxon>Agaricomycetes</taxon>
        <taxon>Agaricomycetidae</taxon>
        <taxon>Jaapiales</taxon>
        <taxon>Jaapiaceae</taxon>
        <taxon>Jaapia</taxon>
    </lineage>
</organism>
<reference evidence="2" key="1">
    <citation type="journal article" date="2014" name="Proc. Natl. Acad. Sci. U.S.A.">
        <title>Extensive sampling of basidiomycete genomes demonstrates inadequacy of the white-rot/brown-rot paradigm for wood decay fungi.</title>
        <authorList>
            <person name="Riley R."/>
            <person name="Salamov A.A."/>
            <person name="Brown D.W."/>
            <person name="Nagy L.G."/>
            <person name="Floudas D."/>
            <person name="Held B.W."/>
            <person name="Levasseur A."/>
            <person name="Lombard V."/>
            <person name="Morin E."/>
            <person name="Otillar R."/>
            <person name="Lindquist E.A."/>
            <person name="Sun H."/>
            <person name="LaButti K.M."/>
            <person name="Schmutz J."/>
            <person name="Jabbour D."/>
            <person name="Luo H."/>
            <person name="Baker S.E."/>
            <person name="Pisabarro A.G."/>
            <person name="Walton J.D."/>
            <person name="Blanchette R.A."/>
            <person name="Henrissat B."/>
            <person name="Martin F."/>
            <person name="Cullen D."/>
            <person name="Hibbett D.S."/>
            <person name="Grigoriev I.V."/>
        </authorList>
    </citation>
    <scope>NUCLEOTIDE SEQUENCE [LARGE SCALE GENOMIC DNA]</scope>
    <source>
        <strain evidence="2">MUCL 33604</strain>
    </source>
</reference>
<dbReference type="Proteomes" id="UP000027265">
    <property type="component" value="Unassembled WGS sequence"/>
</dbReference>
<dbReference type="InterPro" id="IPR041078">
    <property type="entry name" value="Plavaka"/>
</dbReference>
<dbReference type="OrthoDB" id="3252362at2759"/>
<dbReference type="EMBL" id="KL197737">
    <property type="protein sequence ID" value="KDQ52813.1"/>
    <property type="molecule type" value="Genomic_DNA"/>
</dbReference>
<sequence>MAQDVSGCVHKPFWEGFPYGDIHRSMTPDVLHQLYQGVFKHLVSWCQLALGKDELDQRIRRLPPAYGTRHFKNGISALSQISGGERKDMVRILLVCLAGKIPNSAIVACRSLLDFIYQAQNTTHDDTTLGYMQDALNTFQQNHAIFVKMGIRKDFNIPKFHSLLHYIDAIHLYGTTDNYNTEMFERLHIDLAKEAWRATNRKDERPQMIQWVTRQEKIASFESYISWRERKEMRSQPPLLKNKAGCPITLTKRPHSANCPLDKIETLHSVPAFTRDLKKYLANLESIGLARYTIPFQKLDVFHHVKFSPTSLDDQKQEWDTIKATPSIKGKPSRFDTAVIVVDDNAESTELKVRLYLVFLLFYSRRLYRY</sequence>
<protein>
    <submittedName>
        <fullName evidence="1">Uncharacterized protein</fullName>
    </submittedName>
</protein>
<dbReference type="Pfam" id="PF18759">
    <property type="entry name" value="Plavaka"/>
    <property type="match status" value="1"/>
</dbReference>
<dbReference type="AlphaFoldDB" id="A0A067PD22"/>
<evidence type="ECO:0000313" key="2">
    <source>
        <dbReference type="Proteomes" id="UP000027265"/>
    </source>
</evidence>
<dbReference type="InParanoid" id="A0A067PD22"/>
<gene>
    <name evidence="1" type="ORF">JAAARDRAFT_138051</name>
</gene>
<keyword evidence="2" id="KW-1185">Reference proteome</keyword>
<proteinExistence type="predicted"/>
<evidence type="ECO:0000313" key="1">
    <source>
        <dbReference type="EMBL" id="KDQ52813.1"/>
    </source>
</evidence>
<dbReference type="STRING" id="933084.A0A067PD22"/>
<dbReference type="HOGENOM" id="CLU_006344_0_1_1"/>
<accession>A0A067PD22</accession>
<name>A0A067PD22_9AGAM</name>